<keyword evidence="10" id="KW-1185">Reference proteome</keyword>
<dbReference type="InterPro" id="IPR002501">
    <property type="entry name" value="PsdUridine_synth_N"/>
</dbReference>
<feature type="active site" description="Nucleophile" evidence="5">
    <location>
        <position position="56"/>
    </location>
</feature>
<dbReference type="CDD" id="cd21152">
    <property type="entry name" value="PUA_TruB_bacterial"/>
    <property type="match status" value="1"/>
</dbReference>
<evidence type="ECO:0000256" key="4">
    <source>
        <dbReference type="ARBA" id="ARBA00023235"/>
    </source>
</evidence>
<dbReference type="PANTHER" id="PTHR13767:SF2">
    <property type="entry name" value="PSEUDOURIDYLATE SYNTHASE TRUB1"/>
    <property type="match status" value="1"/>
</dbReference>
<dbReference type="InterPro" id="IPR015240">
    <property type="entry name" value="tRNA_sdUridine_synth_fam1_C"/>
</dbReference>
<dbReference type="Pfam" id="PF01509">
    <property type="entry name" value="TruB_N"/>
    <property type="match status" value="1"/>
</dbReference>
<evidence type="ECO:0000259" key="6">
    <source>
        <dbReference type="Pfam" id="PF01509"/>
    </source>
</evidence>
<evidence type="ECO:0000313" key="9">
    <source>
        <dbReference type="EMBL" id="STX40518.1"/>
    </source>
</evidence>
<evidence type="ECO:0000313" key="10">
    <source>
        <dbReference type="Proteomes" id="UP000254677"/>
    </source>
</evidence>
<dbReference type="SUPFAM" id="SSF88697">
    <property type="entry name" value="PUA domain-like"/>
    <property type="match status" value="1"/>
</dbReference>
<dbReference type="InterPro" id="IPR020103">
    <property type="entry name" value="PsdUridine_synth_cat_dom_sf"/>
</dbReference>
<dbReference type="Gene3D" id="3.30.2350.10">
    <property type="entry name" value="Pseudouridine synthase"/>
    <property type="match status" value="1"/>
</dbReference>
<dbReference type="InterPro" id="IPR032819">
    <property type="entry name" value="TruB_C"/>
</dbReference>
<dbReference type="InterPro" id="IPR015947">
    <property type="entry name" value="PUA-like_sf"/>
</dbReference>
<accession>A0A378IZJ4</accession>
<evidence type="ECO:0000259" key="7">
    <source>
        <dbReference type="Pfam" id="PF09157"/>
    </source>
</evidence>
<dbReference type="EMBL" id="UGOA01000001">
    <property type="protein sequence ID" value="STX40518.1"/>
    <property type="molecule type" value="Genomic_DNA"/>
</dbReference>
<dbReference type="PANTHER" id="PTHR13767">
    <property type="entry name" value="TRNA-PSEUDOURIDINE SYNTHASE"/>
    <property type="match status" value="1"/>
</dbReference>
<dbReference type="Pfam" id="PF09157">
    <property type="entry name" value="TruB-C_2"/>
    <property type="match status" value="1"/>
</dbReference>
<dbReference type="Proteomes" id="UP000254677">
    <property type="component" value="Unassembled WGS sequence"/>
</dbReference>
<gene>
    <name evidence="5 9" type="primary">truB</name>
    <name evidence="9" type="ORF">NCTC13292_00267</name>
</gene>
<dbReference type="GO" id="GO:0031119">
    <property type="term" value="P:tRNA pseudouridine synthesis"/>
    <property type="evidence" value="ECO:0007669"/>
    <property type="project" value="UniProtKB-UniRule"/>
</dbReference>
<dbReference type="GO" id="GO:1990481">
    <property type="term" value="P:mRNA pseudouridine synthesis"/>
    <property type="evidence" value="ECO:0007669"/>
    <property type="project" value="TreeGrafter"/>
</dbReference>
<evidence type="ECO:0000259" key="8">
    <source>
        <dbReference type="Pfam" id="PF16198"/>
    </source>
</evidence>
<protein>
    <recommendedName>
        <fullName evidence="5">tRNA pseudouridine synthase B</fullName>
        <ecNumber evidence="5">5.4.99.25</ecNumber>
    </recommendedName>
    <alternativeName>
        <fullName evidence="5">tRNA pseudouridine(55) synthase</fullName>
        <shortName evidence="5">Psi55 synthase</shortName>
    </alternativeName>
    <alternativeName>
        <fullName evidence="5">tRNA pseudouridylate synthase</fullName>
    </alternativeName>
    <alternativeName>
        <fullName evidence="5">tRNA-uridine isomerase</fullName>
    </alternativeName>
</protein>
<organism evidence="9 10">
    <name type="scientific">Legionella donaldsonii</name>
    <dbReference type="NCBI Taxonomy" id="45060"/>
    <lineage>
        <taxon>Bacteria</taxon>
        <taxon>Pseudomonadati</taxon>
        <taxon>Pseudomonadota</taxon>
        <taxon>Gammaproteobacteria</taxon>
        <taxon>Legionellales</taxon>
        <taxon>Legionellaceae</taxon>
        <taxon>Legionella</taxon>
    </lineage>
</organism>
<dbReference type="EC" id="5.4.99.25" evidence="5"/>
<comment type="function">
    <text evidence="5">Responsible for synthesis of pseudouridine from uracil-55 in the psi GC loop of transfer RNAs.</text>
</comment>
<dbReference type="NCBIfam" id="TIGR00431">
    <property type="entry name" value="TruB"/>
    <property type="match status" value="1"/>
</dbReference>
<keyword evidence="4 5" id="KW-0413">Isomerase</keyword>
<dbReference type="GO" id="GO:0003723">
    <property type="term" value="F:RNA binding"/>
    <property type="evidence" value="ECO:0007669"/>
    <property type="project" value="InterPro"/>
</dbReference>
<comment type="similarity">
    <text evidence="2 5">Belongs to the pseudouridine synthase TruB family. Type 1 subfamily.</text>
</comment>
<dbReference type="GO" id="GO:0160148">
    <property type="term" value="F:tRNA pseudouridine(55) synthase activity"/>
    <property type="evidence" value="ECO:0007669"/>
    <property type="project" value="UniProtKB-EC"/>
</dbReference>
<comment type="catalytic activity">
    <reaction evidence="1 5">
        <text>uridine(55) in tRNA = pseudouridine(55) in tRNA</text>
        <dbReference type="Rhea" id="RHEA:42532"/>
        <dbReference type="Rhea" id="RHEA-COMP:10101"/>
        <dbReference type="Rhea" id="RHEA-COMP:10102"/>
        <dbReference type="ChEBI" id="CHEBI:65314"/>
        <dbReference type="ChEBI" id="CHEBI:65315"/>
        <dbReference type="EC" id="5.4.99.25"/>
    </reaction>
</comment>
<feature type="domain" description="Pseudouridine synthase II N-terminal" evidence="6">
    <location>
        <begin position="41"/>
        <end position="189"/>
    </location>
</feature>
<dbReference type="InterPro" id="IPR036974">
    <property type="entry name" value="PUA_sf"/>
</dbReference>
<dbReference type="CDD" id="cd02573">
    <property type="entry name" value="PseudoU_synth_EcTruB"/>
    <property type="match status" value="1"/>
</dbReference>
<evidence type="ECO:0000256" key="5">
    <source>
        <dbReference type="HAMAP-Rule" id="MF_01080"/>
    </source>
</evidence>
<feature type="domain" description="tRNA pseudouridine synthase II TruB subfamily 1 C-terminal" evidence="7">
    <location>
        <begin position="251"/>
        <end position="309"/>
    </location>
</feature>
<evidence type="ECO:0000256" key="2">
    <source>
        <dbReference type="ARBA" id="ARBA00005642"/>
    </source>
</evidence>
<proteinExistence type="inferred from homology"/>
<dbReference type="SUPFAM" id="SSF55120">
    <property type="entry name" value="Pseudouridine synthase"/>
    <property type="match status" value="1"/>
</dbReference>
<name>A0A378IZJ4_9GAMM</name>
<dbReference type="HAMAP" id="MF_01080">
    <property type="entry name" value="TruB_bact"/>
    <property type="match status" value="1"/>
</dbReference>
<feature type="domain" description="tRNA pseudouridylate synthase B C-terminal" evidence="8">
    <location>
        <begin position="190"/>
        <end position="247"/>
    </location>
</feature>
<dbReference type="Gene3D" id="2.30.130.10">
    <property type="entry name" value="PUA domain"/>
    <property type="match status" value="1"/>
</dbReference>
<evidence type="ECO:0000256" key="1">
    <source>
        <dbReference type="ARBA" id="ARBA00000385"/>
    </source>
</evidence>
<dbReference type="InterPro" id="IPR014780">
    <property type="entry name" value="tRNA_psdUridine_synth_TruB"/>
</dbReference>
<keyword evidence="3 5" id="KW-0819">tRNA processing</keyword>
<sequence>MKLIPQTLMMNKIENKQSVNGILLLNKPQGLSSNAVLQQVKRLFQAKKAGHTGSLDPLATGMLPICFGEATKFCQYLLNADKCYEATGLLGIKTNTADAWGEITQEISNFTLTDAQLLTVLEQFKGKIQQVPSMFSALKHNGTPLYKYAREGVDVARAAREIIIHQLDLTRFNNKEFDIKVSCSKGTYIRNLIEDIGDRLGVGAHVTRLHRVHTAGFADEPMYNIDDLQNKTATERLACLLPMERAVSYLPVLVLNREEVVALRQGKVLVDKSGSNLYNSCVRLHDDEDRFVGLGEIQLSGTLTVKRLLTSETVAGLE</sequence>
<dbReference type="AlphaFoldDB" id="A0A378IZJ4"/>
<evidence type="ECO:0000256" key="3">
    <source>
        <dbReference type="ARBA" id="ARBA00022694"/>
    </source>
</evidence>
<reference evidence="9 10" key="1">
    <citation type="submission" date="2018-06" db="EMBL/GenBank/DDBJ databases">
        <authorList>
            <consortium name="Pathogen Informatics"/>
            <person name="Doyle S."/>
        </authorList>
    </citation>
    <scope>NUCLEOTIDE SEQUENCE [LARGE SCALE GENOMIC DNA]</scope>
    <source>
        <strain evidence="9 10">NCTC13292</strain>
    </source>
</reference>
<dbReference type="Pfam" id="PF16198">
    <property type="entry name" value="TruB_C_2"/>
    <property type="match status" value="1"/>
</dbReference>